<protein>
    <submittedName>
        <fullName evidence="1">Uncharacterized protein</fullName>
    </submittedName>
</protein>
<dbReference type="EMBL" id="AP018694">
    <property type="protein sequence ID" value="BBE17586.1"/>
    <property type="molecule type" value="Genomic_DNA"/>
</dbReference>
<keyword evidence="2" id="KW-1185">Reference proteome</keyword>
<dbReference type="KEGG" id="anf:AQPE_1742"/>
<evidence type="ECO:0000313" key="2">
    <source>
        <dbReference type="Proteomes" id="UP001193389"/>
    </source>
</evidence>
<evidence type="ECO:0000313" key="1">
    <source>
        <dbReference type="EMBL" id="BBE17586.1"/>
    </source>
</evidence>
<name>A0A5K7S7S8_9BACT</name>
<accession>A0A5K7S7S8</accession>
<gene>
    <name evidence="1" type="ORF">AQPE_1742</name>
</gene>
<reference evidence="1" key="1">
    <citation type="journal article" date="2020" name="Int. J. Syst. Evol. Microbiol.">
        <title>Aquipluma nitroreducens gen. nov. sp. nov., a novel facultatively anaerobic bacterium isolated from a freshwater lake.</title>
        <authorList>
            <person name="Watanabe M."/>
            <person name="Kojima H."/>
            <person name="Fukui M."/>
        </authorList>
    </citation>
    <scope>NUCLEOTIDE SEQUENCE</scope>
    <source>
        <strain evidence="1">MeG22</strain>
    </source>
</reference>
<dbReference type="Proteomes" id="UP001193389">
    <property type="component" value="Chromosome"/>
</dbReference>
<sequence>MAIQNEVGKVWNTDFAHKTDRQLISYQELSDLYKSECRGNQPRSLVKFNQPVNRKCKLTPEQVLDIRSKYVPHVYGKVRLAQEYGVSSSVILRILRGESWKISDSI</sequence>
<organism evidence="1 2">
    <name type="scientific">Aquipluma nitroreducens</name>
    <dbReference type="NCBI Taxonomy" id="2010828"/>
    <lineage>
        <taxon>Bacteria</taxon>
        <taxon>Pseudomonadati</taxon>
        <taxon>Bacteroidota</taxon>
        <taxon>Bacteroidia</taxon>
        <taxon>Marinilabiliales</taxon>
        <taxon>Prolixibacteraceae</taxon>
        <taxon>Aquipluma</taxon>
    </lineage>
</organism>
<proteinExistence type="predicted"/>
<dbReference type="AlphaFoldDB" id="A0A5K7S7S8"/>